<evidence type="ECO:0000256" key="7">
    <source>
        <dbReference type="SAM" id="Phobius"/>
    </source>
</evidence>
<dbReference type="GO" id="GO:0015213">
    <property type="term" value="F:uridine transmembrane transporter activity"/>
    <property type="evidence" value="ECO:0007669"/>
    <property type="project" value="TreeGrafter"/>
</dbReference>
<feature type="domain" description="Concentrative nucleoside transporter C-terminal" evidence="9">
    <location>
        <begin position="193"/>
        <end position="391"/>
    </location>
</feature>
<gene>
    <name evidence="11" type="ORF">AB3G37_01200</name>
</gene>
<keyword evidence="3" id="KW-1003">Cell membrane</keyword>
<dbReference type="Pfam" id="PF07662">
    <property type="entry name" value="Nucleos_tra2_C"/>
    <property type="match status" value="1"/>
</dbReference>
<dbReference type="EMBL" id="CP165628">
    <property type="protein sequence ID" value="XDU72776.1"/>
    <property type="molecule type" value="Genomic_DNA"/>
</dbReference>
<dbReference type="AlphaFoldDB" id="A0AB39VSV9"/>
<organism evidence="11">
    <name type="scientific">Rouxiella sp. WC2420</name>
    <dbReference type="NCBI Taxonomy" id="3234145"/>
    <lineage>
        <taxon>Bacteria</taxon>
        <taxon>Pseudomonadati</taxon>
        <taxon>Pseudomonadota</taxon>
        <taxon>Gammaproteobacteria</taxon>
        <taxon>Enterobacterales</taxon>
        <taxon>Yersiniaceae</taxon>
        <taxon>Rouxiella</taxon>
    </lineage>
</organism>
<feature type="domain" description="Nucleoside transporter/FeoB GTPase Gate" evidence="10">
    <location>
        <begin position="91"/>
        <end position="191"/>
    </location>
</feature>
<feature type="transmembrane region" description="Helical" evidence="7">
    <location>
        <begin position="241"/>
        <end position="266"/>
    </location>
</feature>
<keyword evidence="4 7" id="KW-0812">Transmembrane</keyword>
<dbReference type="Pfam" id="PF01773">
    <property type="entry name" value="Nucleos_tra2_N"/>
    <property type="match status" value="1"/>
</dbReference>
<dbReference type="InterPro" id="IPR011642">
    <property type="entry name" value="Gate_dom"/>
</dbReference>
<dbReference type="GO" id="GO:0005886">
    <property type="term" value="C:plasma membrane"/>
    <property type="evidence" value="ECO:0007669"/>
    <property type="project" value="UniProtKB-SubCell"/>
</dbReference>
<dbReference type="RefSeq" id="WP_369789468.1">
    <property type="nucleotide sequence ID" value="NZ_CP165628.1"/>
</dbReference>
<dbReference type="PANTHER" id="PTHR10590">
    <property type="entry name" value="SODIUM/NUCLEOSIDE COTRANSPORTER"/>
    <property type="match status" value="1"/>
</dbReference>
<dbReference type="InterPro" id="IPR011657">
    <property type="entry name" value="CNT_C_dom"/>
</dbReference>
<evidence type="ECO:0000259" key="8">
    <source>
        <dbReference type="Pfam" id="PF01773"/>
    </source>
</evidence>
<dbReference type="InterPro" id="IPR008276">
    <property type="entry name" value="C_nuclsd_transpt"/>
</dbReference>
<accession>A0AB39VSV9</accession>
<evidence type="ECO:0000256" key="6">
    <source>
        <dbReference type="ARBA" id="ARBA00023136"/>
    </source>
</evidence>
<dbReference type="GO" id="GO:0015212">
    <property type="term" value="F:cytidine transmembrane transporter activity"/>
    <property type="evidence" value="ECO:0007669"/>
    <property type="project" value="TreeGrafter"/>
</dbReference>
<evidence type="ECO:0000256" key="3">
    <source>
        <dbReference type="ARBA" id="ARBA00022475"/>
    </source>
</evidence>
<feature type="transmembrane region" description="Helical" evidence="7">
    <location>
        <begin position="375"/>
        <end position="393"/>
    </location>
</feature>
<feature type="transmembrane region" description="Helical" evidence="7">
    <location>
        <begin position="6"/>
        <end position="23"/>
    </location>
</feature>
<feature type="transmembrane region" description="Helical" evidence="7">
    <location>
        <begin position="334"/>
        <end position="355"/>
    </location>
</feature>
<evidence type="ECO:0000256" key="2">
    <source>
        <dbReference type="ARBA" id="ARBA00009033"/>
    </source>
</evidence>
<feature type="transmembrane region" description="Helical" evidence="7">
    <location>
        <begin position="273"/>
        <end position="294"/>
    </location>
</feature>
<evidence type="ECO:0000256" key="4">
    <source>
        <dbReference type="ARBA" id="ARBA00022692"/>
    </source>
</evidence>
<comment type="subcellular location">
    <subcellularLocation>
        <location evidence="1">Cell membrane</location>
        <topology evidence="1">Multi-pass membrane protein</topology>
    </subcellularLocation>
</comment>
<proteinExistence type="inferred from homology"/>
<dbReference type="InterPro" id="IPR002668">
    <property type="entry name" value="CNT_N_dom"/>
</dbReference>
<sequence>MPTVFHFILALVVIFFLAFIFSNDRKKIRPRVILQLVIIEGLLAWFFLHASSGLAVVTAISAFFENLLTYAAQGSDFVFGGMSKAGLAFIFLGVLCPIIFISALIGIMQHLRILPLLIRIVGTLLSKVNGMGKLESFNAVSTLILGQSENFIAYKGVLAEISPRRLYSMAAAAMSTVSLSIVGAYMTMLEPKYVVAALILNMFSTFIILSIINPTPAGDEPEIKLDKLHEDQSFFEMLGEYILAGFKVAVIIMAMLIGFIAIIAAVNALFTAIFGISFQQILGYVFYPLAWLIGIPGPDILQSASIMATKLVTNEFVAMIDLKKIATELSPRGLGILSVFLVSFANFASIGIVAGAIKGLNENQGNVVSRYALKLIYGSTLVSLLSAAFAGLVL</sequence>
<keyword evidence="6 7" id="KW-0472">Membrane</keyword>
<evidence type="ECO:0000313" key="11">
    <source>
        <dbReference type="EMBL" id="XDU72776.1"/>
    </source>
</evidence>
<feature type="transmembrane region" description="Helical" evidence="7">
    <location>
        <begin position="85"/>
        <end position="107"/>
    </location>
</feature>
<evidence type="ECO:0000259" key="10">
    <source>
        <dbReference type="Pfam" id="PF07670"/>
    </source>
</evidence>
<reference evidence="11" key="1">
    <citation type="submission" date="2024-07" db="EMBL/GenBank/DDBJ databases">
        <authorList>
            <person name="Biller S.J."/>
        </authorList>
    </citation>
    <scope>NUCLEOTIDE SEQUENCE</scope>
    <source>
        <strain evidence="11">WC2420</strain>
    </source>
</reference>
<dbReference type="Pfam" id="PF07670">
    <property type="entry name" value="Gate"/>
    <property type="match status" value="1"/>
</dbReference>
<protein>
    <submittedName>
        <fullName evidence="11">NupC/NupG family nucleoside CNT transporter</fullName>
    </submittedName>
</protein>
<dbReference type="PANTHER" id="PTHR10590:SF21">
    <property type="entry name" value="NUCLEOSIDE PERMEASE NUPC"/>
    <property type="match status" value="1"/>
</dbReference>
<feature type="transmembrane region" description="Helical" evidence="7">
    <location>
        <begin position="193"/>
        <end position="212"/>
    </location>
</feature>
<evidence type="ECO:0000256" key="5">
    <source>
        <dbReference type="ARBA" id="ARBA00022989"/>
    </source>
</evidence>
<feature type="domain" description="Concentrative nucleoside transporter N-terminal" evidence="8">
    <location>
        <begin position="10"/>
        <end position="82"/>
    </location>
</feature>
<comment type="similarity">
    <text evidence="2">Belongs to the concentrative nucleoside transporter (CNT) (TC 2.A.41) family.</text>
</comment>
<dbReference type="GO" id="GO:0015506">
    <property type="term" value="F:nucleoside:proton symporter activity"/>
    <property type="evidence" value="ECO:0007669"/>
    <property type="project" value="TreeGrafter"/>
</dbReference>
<evidence type="ECO:0000256" key="1">
    <source>
        <dbReference type="ARBA" id="ARBA00004651"/>
    </source>
</evidence>
<keyword evidence="5 7" id="KW-1133">Transmembrane helix</keyword>
<evidence type="ECO:0000259" key="9">
    <source>
        <dbReference type="Pfam" id="PF07662"/>
    </source>
</evidence>
<name>A0AB39VSV9_9GAMM</name>